<dbReference type="Proteomes" id="UP000078486">
    <property type="component" value="Unassembled WGS sequence"/>
</dbReference>
<keyword evidence="2" id="KW-1185">Reference proteome</keyword>
<dbReference type="InterPro" id="IPR036709">
    <property type="entry name" value="Autotransporte_beta_dom_sf"/>
</dbReference>
<dbReference type="STRING" id="1184151.AW736_14925"/>
<dbReference type="SUPFAM" id="SSF103515">
    <property type="entry name" value="Autotransporter"/>
    <property type="match status" value="1"/>
</dbReference>
<evidence type="ECO:0000313" key="2">
    <source>
        <dbReference type="Proteomes" id="UP000078486"/>
    </source>
</evidence>
<proteinExistence type="predicted"/>
<sequence>MVVVASGVALSGDTYELSGTGLGSANNPAPTQRLRRNDSVVLDAGKTSNPDFIPFTPWVAIDPTIMVAIQRSNGTLSTYAGREDGDPSVYSRFNPYARLNELIGKMPSLAELMPSFFTQSDRVYLSGRIIQDNTETPQWIKDYSGTTNGFNVWPISVYSSDALDPTKDVLTPRLDMQNAAWAILTPAPGTRNKFMEYFNEYSPPAIGGTSMITLEHVIFYGGYSTGDGGALSLYRSNGKGIANETVRGTVQIKGNVAFVANIARNKGGAILGEESIQFDGNAYFVGNMAGAQYNTQQGGIFMFNIAGGSSYDGSGGAMRVGTGGQNLIFNRDAIFIGNMASAEGGAITVHNGSTVRFNGRTIFMGNIAGLYPQATSSRGGGNGGAYTYGADNNKTVFNGESYFVANQSSGYGGAIAEAYSDNKGNNSYFDFYAPALFTDNVSGFRPDWELIYSSMDADASFVPPVNITSGTGVMSEKLEEGVPVNIWYGETTTGVFSGTNTVTGLSDYGAKVRGGGAIHTYGSYLVFREGAPAAFLRNSTNGNGGALDIMLNNNNASNPMQYFGAMFFADATFTGNAADVNGGAIQAGHYGAARSDTWVWDKASMTSTALYFGKAGAGSMLTMHGNIAYSKDPVKAGDGVRVNDVPLWGGGAAFATGGFYVESLYSFWHNQAKGSGGALLIGSGAPPATVQTRYGTPWSLVLNPLDWKPAGTYSTAGDWGLLKDNVAMKDGGAIGSYDGAKLLIGSGAKFIDNYAGGEGGAIAIGLVSTATHASILSNAPQLNLNARVADILFKGNRAGVTIYETGTVTVTGSDGLPVDEVVDLVDFNKILDPTRTNDGGISADGYLRLDPHSGRANDIYVGAGAVTGLSPIAGVINLDAYAGMQIYMDGGIEMDHTGKNLLVNINTIQDSARMTYSTTTTGTTADANGTTVTSSTNGTTVVETTVTVASGTKTTVVRTTSDRVSIGDAATAPQILANTTPTGLVWLENASADIEGVTTVGHGTLRISGTGSDLHWGSAANVSQAGTLFDLKGPATLEANATINAETITIGDGATLRVLGGGALTLNAGTGGVTLGAAAGLHLAGNGRLNLGLTTLASGQIVSISVGDVITSHTAAQTLTLAKDATTLADITLNNAALAVGLFAGSTSDKIVADDITLSGSTDISLTSLAQGAFVIADAAGALNDTASYWFDYKGTDLGSFGTRLTIGASAMGNDLTLNYSTSNLVLDWNDAGGSNSWTSVSGNMTNGDSDYVLGDVVRFAGAGETVSVDENVGVAGMTVDGNYTFAGAHGITTEADAWGGSAEAAADGRLTMSGTGKILTLANATGLGQRNEFTGGILITGGTVAAGTAAQLGAALSKIEFANTTDNGAALLVTGQMVLDGAQSLDSQRLDVAAGNIATLATSDASQLAVLNNATGADAGGVFHVDAGATLNLKADGDMLFLNNTSGAGGGALALEAGAEVNVDVADGRTVMFGLQGDRALRTAANISAADSISGAADSVINKNGAGILSINSDSSDFAGTLNVNTGATLLGEGSVFGSAASKVNVGAGALLGGAATIGGDLAVNGGRLSIDGGATFGRMAATANDYGAQTLTIAGDLNLNSATLIYNAVLSKSNEYSTDVVSVGGAADLTGITTLDFNRMGNGITTLIQTASTGYISLSGNTSSVDSGTLSIGNSGTTLVSDRFVTATDFVITKGGIAVDETRYQTQVGYELAGSAIIVTGSKIDDTTGDWITVTSTLTYAKDASGKFTETITGTVTGTNPSLTRNMDAFPSSLGDLSSILGEGLTLVSQTNFYDTTKLQLDSTVVNARLYWTGESGAAWNTMLENWHIPVASDKTFADGDSVVFGAKNDSGNLYDAGNEANRNIAVDLSGVWVADMTFTGTSNWTIRGGKITTNAGANNYKDSDGRDLSTGQFLLDANFTGTVFLANESINFNGIFVTDEAGVTAKSPDVAIKNGTLEATALGLGENLIQNDSLLVFNQIRNDTFKGRVSGTGNVIQIQTGSAGGVILNDTGFVAASNYDLQSGQLQVSSSTGLTVADTLLVRPGAQLLVTSHLVAGTLVNNGLLARTPVIGDAQKPPSELRDSEHNRDPGVGDTSIYVQGNYQSDGGVLLLHTYRDGALVNNVTVSGNSSGTTHVILRNVASLDTASSVTNVVGTGTYFRPDGRADSINPIISPKRDSLIFATSGGSRNLKLVMDDNDWDQSILPTATIGSIVPFATVTTGTYDVITTTTVTTVMVSGTIVSSSSASTTTRSGTLSTATKNDHLFNLDGSIASLVASSTRILGISGTVTTSGTVETSGTLVITDVIDVASTAFITDSSITYGQSEIDYSESRDNYKLVQGKNGNWYFRNINVGIQDVDLPMIGAAPAVADMVGWNGIKAVHQHINARHDALEKGWNLWSNLTHTTERVRKEYYNGTRIKQEHIQVGADYAFAKDEVGKFSRVPSISVGGAYSLTAIRAERPDQSSLEANVSAFTGYASARWWRLYLDALVEYSPDTKYKAEIDGNVPFDLDGTVKGSRTGASAELGVIITPEGLGQLEIYTSAGMQKHDFSSVSSIAEPAHLTTTDGYNPIYDPASSNGRRYHFDAPSTTKIELGFRWGSHLELNETWAFRPWGGAATGRVSGNDYLIWVDDHNVNNDMNGSYFTVQGGVAAIFRRNLQLYLTYGFTGGKATNNYSLATGVNYHW</sequence>
<reference evidence="1 2" key="1">
    <citation type="submission" date="2016-01" db="EMBL/GenBank/DDBJ databases">
        <title>High potential of lignocellulose degradation of a new Verrucomicrobia species.</title>
        <authorList>
            <person name="Wang Y."/>
            <person name="Shi Y."/>
            <person name="Qiu Z."/>
            <person name="Liu S."/>
            <person name="Yang H."/>
        </authorList>
    </citation>
    <scope>NUCLEOTIDE SEQUENCE [LARGE SCALE GENOMIC DNA]</scope>
    <source>
        <strain evidence="1 2">TSB47</strain>
    </source>
</reference>
<evidence type="ECO:0000313" key="1">
    <source>
        <dbReference type="EMBL" id="OAM89084.1"/>
    </source>
</evidence>
<accession>A0A178IGD8</accession>
<evidence type="ECO:0008006" key="3">
    <source>
        <dbReference type="Google" id="ProtNLM"/>
    </source>
</evidence>
<organism evidence="1 2">
    <name type="scientific">Termitidicoccus mucosus</name>
    <dbReference type="NCBI Taxonomy" id="1184151"/>
    <lineage>
        <taxon>Bacteria</taxon>
        <taxon>Pseudomonadati</taxon>
        <taxon>Verrucomicrobiota</taxon>
        <taxon>Opitutia</taxon>
        <taxon>Opitutales</taxon>
        <taxon>Opitutaceae</taxon>
        <taxon>Termitidicoccus</taxon>
    </lineage>
</organism>
<dbReference type="SUPFAM" id="SSF51126">
    <property type="entry name" value="Pectin lyase-like"/>
    <property type="match status" value="2"/>
</dbReference>
<dbReference type="EMBL" id="LRRQ01000106">
    <property type="protein sequence ID" value="OAM89084.1"/>
    <property type="molecule type" value="Genomic_DNA"/>
</dbReference>
<protein>
    <recommendedName>
        <fullName evidence="3">Autotransporter domain-containing protein</fullName>
    </recommendedName>
</protein>
<comment type="caution">
    <text evidence="1">The sequence shown here is derived from an EMBL/GenBank/DDBJ whole genome shotgun (WGS) entry which is preliminary data.</text>
</comment>
<gene>
    <name evidence="1" type="ORF">AW736_14925</name>
</gene>
<dbReference type="InterPro" id="IPR011050">
    <property type="entry name" value="Pectin_lyase_fold/virulence"/>
</dbReference>
<name>A0A178IGD8_9BACT</name>